<feature type="domain" description="YjeF C-terminal" evidence="19">
    <location>
        <begin position="224"/>
        <end position="484"/>
    </location>
</feature>
<dbReference type="GO" id="GO:0110051">
    <property type="term" value="P:metabolite repair"/>
    <property type="evidence" value="ECO:0007669"/>
    <property type="project" value="TreeGrafter"/>
</dbReference>
<dbReference type="PIRSF" id="PIRSF017184">
    <property type="entry name" value="Nnr"/>
    <property type="match status" value="1"/>
</dbReference>
<keyword evidence="5 18" id="KW-0479">Metal-binding</keyword>
<protein>
    <recommendedName>
        <fullName evidence="17">ADP-dependent (S)-NAD(P)H-hydrate dehydratase</fullName>
        <ecNumber evidence="17">4.2.1.136</ecNumber>
    </recommendedName>
    <alternativeName>
        <fullName evidence="17">ADP-dependent NAD(P)HX dehydratase</fullName>
    </alternativeName>
</protein>
<comment type="function">
    <text evidence="17">Catalyzes the dehydration of the S-form of NAD(P)HX at the expense of ADP, which is converted to AMP. Together with NAD(P)HX epimerase, which catalyzes the epimerization of the S- and R-forms, the enzyme allows the repair of both epimers of NAD(P)HX, a damaged form of NAD(P)H that is a result of enzymatic or heat-dependent hydration.</text>
</comment>
<evidence type="ECO:0000256" key="2">
    <source>
        <dbReference type="ARBA" id="ARBA00000909"/>
    </source>
</evidence>
<comment type="similarity">
    <text evidence="4 18">In the C-terminal section; belongs to the NnrD/CARKD family.</text>
</comment>
<dbReference type="HAMAP" id="MF_01965">
    <property type="entry name" value="NADHX_dehydratase"/>
    <property type="match status" value="1"/>
</dbReference>
<feature type="binding site" evidence="17">
    <location>
        <position position="355"/>
    </location>
    <ligand>
        <name>(6S)-NADPHX</name>
        <dbReference type="ChEBI" id="CHEBI:64076"/>
    </ligand>
</feature>
<evidence type="ECO:0000256" key="18">
    <source>
        <dbReference type="PIRNR" id="PIRNR017184"/>
    </source>
</evidence>
<dbReference type="GO" id="GO:0052856">
    <property type="term" value="F:NAD(P)HX epimerase activity"/>
    <property type="evidence" value="ECO:0007669"/>
    <property type="project" value="UniProtKB-EC"/>
</dbReference>
<evidence type="ECO:0000256" key="1">
    <source>
        <dbReference type="ARBA" id="ARBA00000013"/>
    </source>
</evidence>
<feature type="binding site" evidence="17">
    <location>
        <position position="309"/>
    </location>
    <ligand>
        <name>(6S)-NADPHX</name>
        <dbReference type="ChEBI" id="CHEBI:64076"/>
    </ligand>
</feature>
<dbReference type="GO" id="GO:0046872">
    <property type="term" value="F:metal ion binding"/>
    <property type="evidence" value="ECO:0007669"/>
    <property type="project" value="UniProtKB-UniRule"/>
</dbReference>
<dbReference type="GO" id="GO:0046496">
    <property type="term" value="P:nicotinamide nucleotide metabolic process"/>
    <property type="evidence" value="ECO:0007669"/>
    <property type="project" value="UniProtKB-UniRule"/>
</dbReference>
<gene>
    <name evidence="17" type="primary">nnrD</name>
    <name evidence="21" type="ORF">CYJ76_10305</name>
</gene>
<keyword evidence="6 17" id="KW-0547">Nucleotide-binding</keyword>
<dbReference type="PANTHER" id="PTHR12592">
    <property type="entry name" value="ATP-DEPENDENT (S)-NAD(P)H-HYDRATE DEHYDRATASE FAMILY MEMBER"/>
    <property type="match status" value="1"/>
</dbReference>
<comment type="subunit">
    <text evidence="17">Homotetramer.</text>
</comment>
<keyword evidence="8 17" id="KW-0521">NADP</keyword>
<dbReference type="EC" id="4.2.1.136" evidence="17"/>
<evidence type="ECO:0000313" key="22">
    <source>
        <dbReference type="Proteomes" id="UP000234206"/>
    </source>
</evidence>
<evidence type="ECO:0000256" key="16">
    <source>
        <dbReference type="ARBA" id="ARBA00049209"/>
    </source>
</evidence>
<name>A0A2I1P8M0_9MICO</name>
<evidence type="ECO:0000256" key="14">
    <source>
        <dbReference type="ARBA" id="ARBA00025153"/>
    </source>
</evidence>
<evidence type="ECO:0000256" key="15">
    <source>
        <dbReference type="ARBA" id="ARBA00048238"/>
    </source>
</evidence>
<dbReference type="PROSITE" id="PS01050">
    <property type="entry name" value="YJEF_C_2"/>
    <property type="match status" value="1"/>
</dbReference>
<comment type="function">
    <text evidence="14 18">Bifunctional enzyme that catalyzes the epimerization of the S- and R-forms of NAD(P)HX and the dehydration of the S-form of NAD(P)HX at the expense of ADP, which is converted to AMP. This allows the repair of both epimers of NAD(P)HX, a damaged form of NAD(P)H that is a result of enzymatic or heat-dependent hydration.</text>
</comment>
<dbReference type="PROSITE" id="PS51385">
    <property type="entry name" value="YJEF_N"/>
    <property type="match status" value="1"/>
</dbReference>
<keyword evidence="11 18" id="KW-0413">Isomerase</keyword>
<evidence type="ECO:0000256" key="9">
    <source>
        <dbReference type="ARBA" id="ARBA00022958"/>
    </source>
</evidence>
<dbReference type="InterPro" id="IPR029056">
    <property type="entry name" value="Ribokinase-like"/>
</dbReference>
<keyword evidence="9 18" id="KW-0630">Potassium</keyword>
<comment type="catalytic activity">
    <reaction evidence="15 17 18">
        <text>(6S)-NADHX + ADP = AMP + phosphate + NADH + H(+)</text>
        <dbReference type="Rhea" id="RHEA:32223"/>
        <dbReference type="ChEBI" id="CHEBI:15378"/>
        <dbReference type="ChEBI" id="CHEBI:43474"/>
        <dbReference type="ChEBI" id="CHEBI:57945"/>
        <dbReference type="ChEBI" id="CHEBI:64074"/>
        <dbReference type="ChEBI" id="CHEBI:456215"/>
        <dbReference type="ChEBI" id="CHEBI:456216"/>
        <dbReference type="EC" id="4.2.1.136"/>
    </reaction>
</comment>
<feature type="binding site" evidence="17">
    <location>
        <position position="427"/>
    </location>
    <ligand>
        <name>AMP</name>
        <dbReference type="ChEBI" id="CHEBI:456215"/>
    </ligand>
</feature>
<dbReference type="GO" id="GO:0052855">
    <property type="term" value="F:ADP-dependent NAD(P)H-hydrate dehydratase activity"/>
    <property type="evidence" value="ECO:0007669"/>
    <property type="project" value="UniProtKB-UniRule"/>
</dbReference>
<dbReference type="SUPFAM" id="SSF53613">
    <property type="entry name" value="Ribokinase-like"/>
    <property type="match status" value="1"/>
</dbReference>
<feature type="binding site" evidence="17">
    <location>
        <position position="259"/>
    </location>
    <ligand>
        <name>(6S)-NADPHX</name>
        <dbReference type="ChEBI" id="CHEBI:64076"/>
    </ligand>
</feature>
<evidence type="ECO:0000313" key="21">
    <source>
        <dbReference type="EMBL" id="PKZ40977.1"/>
    </source>
</evidence>
<evidence type="ECO:0000256" key="12">
    <source>
        <dbReference type="ARBA" id="ARBA00023239"/>
    </source>
</evidence>
<dbReference type="InterPro" id="IPR030677">
    <property type="entry name" value="Nnr"/>
</dbReference>
<dbReference type="SUPFAM" id="SSF64153">
    <property type="entry name" value="YjeF N-terminal domain-like"/>
    <property type="match status" value="1"/>
</dbReference>
<evidence type="ECO:0000259" key="20">
    <source>
        <dbReference type="PROSITE" id="PS51385"/>
    </source>
</evidence>
<comment type="catalytic activity">
    <reaction evidence="1 18">
        <text>(6R)-NADHX = (6S)-NADHX</text>
        <dbReference type="Rhea" id="RHEA:32215"/>
        <dbReference type="ChEBI" id="CHEBI:64074"/>
        <dbReference type="ChEBI" id="CHEBI:64075"/>
        <dbReference type="EC" id="5.1.99.6"/>
    </reaction>
</comment>
<feature type="binding site" evidence="17">
    <location>
        <begin position="392"/>
        <end position="396"/>
    </location>
    <ligand>
        <name>AMP</name>
        <dbReference type="ChEBI" id="CHEBI:456215"/>
    </ligand>
</feature>
<dbReference type="Gene3D" id="3.40.1190.20">
    <property type="match status" value="1"/>
</dbReference>
<evidence type="ECO:0000256" key="10">
    <source>
        <dbReference type="ARBA" id="ARBA00023027"/>
    </source>
</evidence>
<dbReference type="Proteomes" id="UP000234206">
    <property type="component" value="Unassembled WGS sequence"/>
</dbReference>
<keyword evidence="10 17" id="KW-0520">NAD</keyword>
<dbReference type="CDD" id="cd01171">
    <property type="entry name" value="YXKO-related"/>
    <property type="match status" value="1"/>
</dbReference>
<dbReference type="GO" id="GO:0005524">
    <property type="term" value="F:ATP binding"/>
    <property type="evidence" value="ECO:0007669"/>
    <property type="project" value="UniProtKB-UniRule"/>
</dbReference>
<keyword evidence="22" id="KW-1185">Reference proteome</keyword>
<evidence type="ECO:0000256" key="3">
    <source>
        <dbReference type="ARBA" id="ARBA00006001"/>
    </source>
</evidence>
<comment type="caution">
    <text evidence="21">The sequence shown here is derived from an EMBL/GenBank/DDBJ whole genome shotgun (WGS) entry which is preliminary data.</text>
</comment>
<comment type="similarity">
    <text evidence="3 18">In the N-terminal section; belongs to the NnrE/AIBP family.</text>
</comment>
<sequence length="486" mass="48951">MLRAWQPEAVREHERATGDLFTSGALMQRAADAVAGVVADRVGEHGRVVALVGAGDNGADTLWALERLASGRVGRPVPCTALLLVEDDQREAVGAALRAGVELAPVGADTLEGVGAGDVVLDGMVGLGGRPGLGGRAALLAEGAAAARSRGALVLAVDLPSGLDPLGRAVPTPGDHVGADLTLALVAPKPVHLAPATTAACGELLVDALGTGTPSAEHVLESWQHDDLAAAYPVPGRTAHKYTRGVLGVAAGSDTYPGAAVLCCTGALGAGTGMVRYLGPRRAQDLVLASCPEVVPGEGRVQAWVLGPGCPEEDTDRQRGLAQLARRPEPAVLDAGALHCVAVRPADAVTLLTPHAGELAAMLGWRREEVEADPEGAGSEASRRWDATVLVKGAVSVVVPSVAERRRGCVPVTVREGTSWLATAGTGDVLAGVLGALLAAGLAAVDAAVLGAALHARAGARLSGGGPIRAAELGRAMTAEVRDLLG</sequence>
<dbReference type="InterPro" id="IPR036652">
    <property type="entry name" value="YjeF_N_dom_sf"/>
</dbReference>
<comment type="cofactor">
    <cofactor evidence="18">
        <name>K(+)</name>
        <dbReference type="ChEBI" id="CHEBI:29103"/>
    </cofactor>
    <text evidence="18">Binds 1 potassium ion per subunit.</text>
</comment>
<dbReference type="InterPro" id="IPR000631">
    <property type="entry name" value="CARKD"/>
</dbReference>
<keyword evidence="13" id="KW-0511">Multifunctional enzyme</keyword>
<dbReference type="Pfam" id="PF03853">
    <property type="entry name" value="YjeF_N"/>
    <property type="match status" value="1"/>
</dbReference>
<evidence type="ECO:0000256" key="4">
    <source>
        <dbReference type="ARBA" id="ARBA00009524"/>
    </source>
</evidence>
<evidence type="ECO:0000256" key="13">
    <source>
        <dbReference type="ARBA" id="ARBA00023268"/>
    </source>
</evidence>
<proteinExistence type="inferred from homology"/>
<comment type="catalytic activity">
    <reaction evidence="16 17 18">
        <text>(6S)-NADPHX + ADP = AMP + phosphate + NADPH + H(+)</text>
        <dbReference type="Rhea" id="RHEA:32235"/>
        <dbReference type="ChEBI" id="CHEBI:15378"/>
        <dbReference type="ChEBI" id="CHEBI:43474"/>
        <dbReference type="ChEBI" id="CHEBI:57783"/>
        <dbReference type="ChEBI" id="CHEBI:64076"/>
        <dbReference type="ChEBI" id="CHEBI:456215"/>
        <dbReference type="ChEBI" id="CHEBI:456216"/>
        <dbReference type="EC" id="4.2.1.136"/>
    </reaction>
</comment>
<organism evidence="21 22">
    <name type="scientific">Kytococcus schroeteri</name>
    <dbReference type="NCBI Taxonomy" id="138300"/>
    <lineage>
        <taxon>Bacteria</taxon>
        <taxon>Bacillati</taxon>
        <taxon>Actinomycetota</taxon>
        <taxon>Actinomycetes</taxon>
        <taxon>Micrococcales</taxon>
        <taxon>Kytococcaceae</taxon>
        <taxon>Kytococcus</taxon>
    </lineage>
</organism>
<dbReference type="AlphaFoldDB" id="A0A2I1P8M0"/>
<dbReference type="InterPro" id="IPR004443">
    <property type="entry name" value="YjeF_N_dom"/>
</dbReference>
<dbReference type="Pfam" id="PF01256">
    <property type="entry name" value="Carb_kinase"/>
    <property type="match status" value="1"/>
</dbReference>
<evidence type="ECO:0000256" key="8">
    <source>
        <dbReference type="ARBA" id="ARBA00022857"/>
    </source>
</evidence>
<feature type="domain" description="YjeF N-terminal" evidence="20">
    <location>
        <begin position="10"/>
        <end position="217"/>
    </location>
</feature>
<dbReference type="EMBL" id="PKIZ01000022">
    <property type="protein sequence ID" value="PKZ40977.1"/>
    <property type="molecule type" value="Genomic_DNA"/>
</dbReference>
<accession>A0A2I1P8M0</accession>
<keyword evidence="12 17" id="KW-0456">Lyase</keyword>
<dbReference type="Gene3D" id="3.40.50.10260">
    <property type="entry name" value="YjeF N-terminal domain"/>
    <property type="match status" value="1"/>
</dbReference>
<dbReference type="PANTHER" id="PTHR12592:SF0">
    <property type="entry name" value="ATP-DEPENDENT (S)-NAD(P)H-HYDRATE DEHYDRATASE"/>
    <property type="match status" value="1"/>
</dbReference>
<evidence type="ECO:0000256" key="7">
    <source>
        <dbReference type="ARBA" id="ARBA00022840"/>
    </source>
</evidence>
<evidence type="ECO:0000256" key="11">
    <source>
        <dbReference type="ARBA" id="ARBA00023235"/>
    </source>
</evidence>
<evidence type="ECO:0000256" key="6">
    <source>
        <dbReference type="ARBA" id="ARBA00022741"/>
    </source>
</evidence>
<dbReference type="PROSITE" id="PS51383">
    <property type="entry name" value="YJEF_C_3"/>
    <property type="match status" value="1"/>
</dbReference>
<reference evidence="21 22" key="1">
    <citation type="submission" date="2017-12" db="EMBL/GenBank/DDBJ databases">
        <title>Phylogenetic diversity of female urinary microbiome.</title>
        <authorList>
            <person name="Thomas-White K."/>
            <person name="Wolfe A.J."/>
        </authorList>
    </citation>
    <scope>NUCLEOTIDE SEQUENCE [LARGE SCALE GENOMIC DNA]</scope>
    <source>
        <strain evidence="21 22">UMB1298</strain>
    </source>
</reference>
<keyword evidence="7 17" id="KW-0067">ATP-binding</keyword>
<evidence type="ECO:0000256" key="5">
    <source>
        <dbReference type="ARBA" id="ARBA00022723"/>
    </source>
</evidence>
<evidence type="ECO:0000259" key="19">
    <source>
        <dbReference type="PROSITE" id="PS51383"/>
    </source>
</evidence>
<feature type="binding site" evidence="17">
    <location>
        <position position="428"/>
    </location>
    <ligand>
        <name>(6S)-NADPHX</name>
        <dbReference type="ChEBI" id="CHEBI:64076"/>
    </ligand>
</feature>
<comment type="similarity">
    <text evidence="17">Belongs to the NnrD/CARKD family.</text>
</comment>
<evidence type="ECO:0000256" key="17">
    <source>
        <dbReference type="HAMAP-Rule" id="MF_01965"/>
    </source>
</evidence>
<comment type="catalytic activity">
    <reaction evidence="2 18">
        <text>(6R)-NADPHX = (6S)-NADPHX</text>
        <dbReference type="Rhea" id="RHEA:32227"/>
        <dbReference type="ChEBI" id="CHEBI:64076"/>
        <dbReference type="ChEBI" id="CHEBI:64077"/>
        <dbReference type="EC" id="5.1.99.6"/>
    </reaction>
</comment>
<comment type="cofactor">
    <cofactor evidence="17">
        <name>Mg(2+)</name>
        <dbReference type="ChEBI" id="CHEBI:18420"/>
    </cofactor>
</comment>
<dbReference type="InterPro" id="IPR017953">
    <property type="entry name" value="Carbohydrate_kinase_pred_CS"/>
</dbReference>